<dbReference type="Gene3D" id="1.10.287.1260">
    <property type="match status" value="1"/>
</dbReference>
<feature type="transmembrane region" description="Helical" evidence="1">
    <location>
        <begin position="166"/>
        <end position="187"/>
    </location>
</feature>
<proteinExistence type="predicted"/>
<dbReference type="Pfam" id="PF05552">
    <property type="entry name" value="MS_channel_1st_1"/>
    <property type="match status" value="2"/>
</dbReference>
<dbReference type="Proteomes" id="UP000176404">
    <property type="component" value="Unassembled WGS sequence"/>
</dbReference>
<dbReference type="EMBL" id="MGHD01000017">
    <property type="protein sequence ID" value="OGM59659.1"/>
    <property type="molecule type" value="Genomic_DNA"/>
</dbReference>
<keyword evidence="1" id="KW-0812">Transmembrane</keyword>
<feature type="transmembrane region" description="Helical" evidence="1">
    <location>
        <begin position="117"/>
        <end position="138"/>
    </location>
</feature>
<dbReference type="GO" id="GO:0008381">
    <property type="term" value="F:mechanosensitive monoatomic ion channel activity"/>
    <property type="evidence" value="ECO:0007669"/>
    <property type="project" value="InterPro"/>
</dbReference>
<evidence type="ECO:0008006" key="4">
    <source>
        <dbReference type="Google" id="ProtNLM"/>
    </source>
</evidence>
<gene>
    <name evidence="2" type="ORF">A2892_03995</name>
</gene>
<keyword evidence="1" id="KW-0472">Membrane</keyword>
<organism evidence="2 3">
    <name type="scientific">Candidatus Woesebacteria bacterium RIFCSPLOWO2_01_FULL_39_10b</name>
    <dbReference type="NCBI Taxonomy" id="1802517"/>
    <lineage>
        <taxon>Bacteria</taxon>
        <taxon>Candidatus Woeseibacteriota</taxon>
    </lineage>
</organism>
<evidence type="ECO:0000313" key="2">
    <source>
        <dbReference type="EMBL" id="OGM59659.1"/>
    </source>
</evidence>
<dbReference type="PANTHER" id="PTHR30221">
    <property type="entry name" value="SMALL-CONDUCTANCE MECHANOSENSITIVE CHANNEL"/>
    <property type="match status" value="1"/>
</dbReference>
<protein>
    <recommendedName>
        <fullName evidence="4">Small-conductance mechanosensitive ion channel</fullName>
    </recommendedName>
</protein>
<keyword evidence="1" id="KW-1133">Transmembrane helix</keyword>
<accession>A0A1F8B7I3</accession>
<name>A0A1F8B7I3_9BACT</name>
<feature type="transmembrane region" description="Helical" evidence="1">
    <location>
        <begin position="193"/>
        <end position="214"/>
    </location>
</feature>
<evidence type="ECO:0000313" key="3">
    <source>
        <dbReference type="Proteomes" id="UP000176404"/>
    </source>
</evidence>
<evidence type="ECO:0000256" key="1">
    <source>
        <dbReference type="SAM" id="Phobius"/>
    </source>
</evidence>
<sequence>MYVLSSWQSALTASWARVWGAFLNILPIVIGAIVIFTIGLVLSFWAKRLVIEVLRAAKLEKLSKSGGVDKYLEKAGIKMNLTEVVGSIFEWLIILVFFLSVVDILGLNVVSKVLVDVLSYIPNIIAAALIIGAGYFVARLVDNIVRGALTSVDHEVAKPLGKLSRWIILVVSFFAALEQLQIARALITTFFQGLTYTIVLVVGLSFGLGAKDLVGKLLNDWYEKIKK</sequence>
<feature type="transmembrane region" description="Helical" evidence="1">
    <location>
        <begin position="20"/>
        <end position="45"/>
    </location>
</feature>
<dbReference type="InterPro" id="IPR045275">
    <property type="entry name" value="MscS_archaea/bacteria_type"/>
</dbReference>
<dbReference type="AlphaFoldDB" id="A0A1F8B7I3"/>
<feature type="transmembrane region" description="Helical" evidence="1">
    <location>
        <begin position="88"/>
        <end position="111"/>
    </location>
</feature>
<dbReference type="InterPro" id="IPR008910">
    <property type="entry name" value="MSC_TM_helix"/>
</dbReference>
<dbReference type="PANTHER" id="PTHR30221:SF1">
    <property type="entry name" value="SMALL-CONDUCTANCE MECHANOSENSITIVE CHANNEL"/>
    <property type="match status" value="1"/>
</dbReference>
<dbReference type="STRING" id="1802517.A2892_03995"/>
<reference evidence="2 3" key="1">
    <citation type="journal article" date="2016" name="Nat. Commun.">
        <title>Thousands of microbial genomes shed light on interconnected biogeochemical processes in an aquifer system.</title>
        <authorList>
            <person name="Anantharaman K."/>
            <person name="Brown C.T."/>
            <person name="Hug L.A."/>
            <person name="Sharon I."/>
            <person name="Castelle C.J."/>
            <person name="Probst A.J."/>
            <person name="Thomas B.C."/>
            <person name="Singh A."/>
            <person name="Wilkins M.J."/>
            <person name="Karaoz U."/>
            <person name="Brodie E.L."/>
            <person name="Williams K.H."/>
            <person name="Hubbard S.S."/>
            <person name="Banfield J.F."/>
        </authorList>
    </citation>
    <scope>NUCLEOTIDE SEQUENCE [LARGE SCALE GENOMIC DNA]</scope>
</reference>
<comment type="caution">
    <text evidence="2">The sequence shown here is derived from an EMBL/GenBank/DDBJ whole genome shotgun (WGS) entry which is preliminary data.</text>
</comment>